<comment type="caution">
    <text evidence="1">The sequence shown here is derived from an EMBL/GenBank/DDBJ whole genome shotgun (WGS) entry which is preliminary data.</text>
</comment>
<proteinExistence type="predicted"/>
<gene>
    <name evidence="1" type="ORF">T01_6138</name>
</gene>
<name>A0A0V1C0B5_TRISP</name>
<accession>A0A0V1C0B5</accession>
<dbReference type="Proteomes" id="UP000054776">
    <property type="component" value="Unassembled WGS sequence"/>
</dbReference>
<sequence>MLCKEQLDDAVSIPSEIEYNNYIVGVTTICFRWLHKKQYVSKKDKRDEHCCRNSTLNELNDYTYNGFNVERRRRLYFIFNSASILNALQSVGFQNSKTKYTQNIIIVVSTLLNQSKSIGESSFASDVQSNLVKCTFPLSAQLG</sequence>
<reference evidence="1 2" key="1">
    <citation type="submission" date="2015-01" db="EMBL/GenBank/DDBJ databases">
        <title>Evolution of Trichinella species and genotypes.</title>
        <authorList>
            <person name="Korhonen P.K."/>
            <person name="Edoardo P."/>
            <person name="Giuseppe L.R."/>
            <person name="Gasser R.B."/>
        </authorList>
    </citation>
    <scope>NUCLEOTIDE SEQUENCE [LARGE SCALE GENOMIC DNA]</scope>
    <source>
        <strain evidence="1">ISS3</strain>
    </source>
</reference>
<dbReference type="EMBL" id="JYDH01000003">
    <property type="protein sequence ID" value="KRY42679.1"/>
    <property type="molecule type" value="Genomic_DNA"/>
</dbReference>
<evidence type="ECO:0000313" key="2">
    <source>
        <dbReference type="Proteomes" id="UP000054776"/>
    </source>
</evidence>
<organism evidence="1 2">
    <name type="scientific">Trichinella spiralis</name>
    <name type="common">Trichina worm</name>
    <dbReference type="NCBI Taxonomy" id="6334"/>
    <lineage>
        <taxon>Eukaryota</taxon>
        <taxon>Metazoa</taxon>
        <taxon>Ecdysozoa</taxon>
        <taxon>Nematoda</taxon>
        <taxon>Enoplea</taxon>
        <taxon>Dorylaimia</taxon>
        <taxon>Trichinellida</taxon>
        <taxon>Trichinellidae</taxon>
        <taxon>Trichinella</taxon>
    </lineage>
</organism>
<evidence type="ECO:0000313" key="1">
    <source>
        <dbReference type="EMBL" id="KRY42679.1"/>
    </source>
</evidence>
<dbReference type="AlphaFoldDB" id="A0A0V1C0B5"/>
<dbReference type="InParanoid" id="A0A0V1C0B5"/>
<keyword evidence="2" id="KW-1185">Reference proteome</keyword>
<protein>
    <submittedName>
        <fullName evidence="1">Uncharacterized protein</fullName>
    </submittedName>
</protein>